<reference evidence="7 8" key="1">
    <citation type="submission" date="2017-04" db="EMBL/GenBank/DDBJ databases">
        <authorList>
            <person name="Afonso C.L."/>
            <person name="Miller P.J."/>
            <person name="Scott M.A."/>
            <person name="Spackman E."/>
            <person name="Goraichik I."/>
            <person name="Dimitrov K.M."/>
            <person name="Suarez D.L."/>
            <person name="Swayne D.E."/>
        </authorList>
    </citation>
    <scope>NUCLEOTIDE SEQUENCE [LARGE SCALE GENOMIC DNA]</scope>
    <source>
        <strain evidence="7 8">DSM 13146</strain>
    </source>
</reference>
<dbReference type="InterPro" id="IPR003593">
    <property type="entry name" value="AAA+_ATPase"/>
</dbReference>
<dbReference type="PANTHER" id="PTHR43820:SF2">
    <property type="entry name" value="ABC TRANSPORTER ATP-BINDING PROTEIN"/>
    <property type="match status" value="1"/>
</dbReference>
<dbReference type="GO" id="GO:0015807">
    <property type="term" value="P:L-amino acid transport"/>
    <property type="evidence" value="ECO:0007669"/>
    <property type="project" value="TreeGrafter"/>
</dbReference>
<keyword evidence="8" id="KW-1185">Reference proteome</keyword>
<comment type="similarity">
    <text evidence="1">Belongs to the ABC transporter superfamily.</text>
</comment>
<gene>
    <name evidence="7" type="ORF">SAMN02746041_01183</name>
</gene>
<dbReference type="SUPFAM" id="SSF52540">
    <property type="entry name" value="P-loop containing nucleoside triphosphate hydrolases"/>
    <property type="match status" value="1"/>
</dbReference>
<dbReference type="GO" id="GO:0015658">
    <property type="term" value="F:branched-chain amino acid transmembrane transporter activity"/>
    <property type="evidence" value="ECO:0007669"/>
    <property type="project" value="TreeGrafter"/>
</dbReference>
<keyword evidence="2" id="KW-0813">Transport</keyword>
<feature type="domain" description="ABC transporter" evidence="6">
    <location>
        <begin position="3"/>
        <end position="233"/>
    </location>
</feature>
<evidence type="ECO:0000256" key="2">
    <source>
        <dbReference type="ARBA" id="ARBA00022448"/>
    </source>
</evidence>
<dbReference type="InterPro" id="IPR003439">
    <property type="entry name" value="ABC_transporter-like_ATP-bd"/>
</dbReference>
<dbReference type="InterPro" id="IPR017871">
    <property type="entry name" value="ABC_transporter-like_CS"/>
</dbReference>
<dbReference type="Proteomes" id="UP000192783">
    <property type="component" value="Unassembled WGS sequence"/>
</dbReference>
<dbReference type="AlphaFoldDB" id="A0A1W1XBW1"/>
<name>A0A1W1XBW1_9BACT</name>
<dbReference type="PANTHER" id="PTHR43820">
    <property type="entry name" value="HIGH-AFFINITY BRANCHED-CHAIN AMINO ACID TRANSPORT ATP-BINDING PROTEIN LIVF"/>
    <property type="match status" value="1"/>
</dbReference>
<organism evidence="7 8">
    <name type="scientific">Desulfacinum hydrothermale DSM 13146</name>
    <dbReference type="NCBI Taxonomy" id="1121390"/>
    <lineage>
        <taxon>Bacteria</taxon>
        <taxon>Pseudomonadati</taxon>
        <taxon>Thermodesulfobacteriota</taxon>
        <taxon>Syntrophobacteria</taxon>
        <taxon>Syntrophobacterales</taxon>
        <taxon>Syntrophobacteraceae</taxon>
        <taxon>Desulfacinum</taxon>
    </lineage>
</organism>
<evidence type="ECO:0000256" key="1">
    <source>
        <dbReference type="ARBA" id="ARBA00005417"/>
    </source>
</evidence>
<evidence type="ECO:0000256" key="3">
    <source>
        <dbReference type="ARBA" id="ARBA00022741"/>
    </source>
</evidence>
<sequence>MILEVNDIHVYYGESYILQGVSLVVGAEEIVCLLGRNGAGKTTTMRSIVGYNPPRRGTVRYCGKRIDGRPVYENVRSGIGYVPEDRRIFPDLSVQENLEVAALLPREGREPWTVERLFDTFPLLARLRHRKGGNLSGGEQQMLAIARALAGNPNLLLLDEPCEGLAPVIVESLDETIRALKREMPILLTEQNARFALSLSDRGYVIDKGRVFFQGSAEELLENQEVQQRYLAV</sequence>
<evidence type="ECO:0000313" key="8">
    <source>
        <dbReference type="Proteomes" id="UP000192783"/>
    </source>
</evidence>
<keyword evidence="5" id="KW-0029">Amino-acid transport</keyword>
<keyword evidence="4 7" id="KW-0067">ATP-binding</keyword>
<proteinExistence type="inferred from homology"/>
<protein>
    <submittedName>
        <fullName evidence="7">Amino acid/amide ABC transporter ATP-binding protein 2, HAAT family (TC 3.A.1.4.-)</fullName>
    </submittedName>
</protein>
<evidence type="ECO:0000256" key="5">
    <source>
        <dbReference type="ARBA" id="ARBA00022970"/>
    </source>
</evidence>
<dbReference type="PROSITE" id="PS50893">
    <property type="entry name" value="ABC_TRANSPORTER_2"/>
    <property type="match status" value="1"/>
</dbReference>
<keyword evidence="3" id="KW-0547">Nucleotide-binding</keyword>
<dbReference type="InterPro" id="IPR052156">
    <property type="entry name" value="BCAA_Transport_ATP-bd_LivF"/>
</dbReference>
<dbReference type="RefSeq" id="WP_212636836.1">
    <property type="nucleotide sequence ID" value="NZ_FWXF01000004.1"/>
</dbReference>
<dbReference type="Gene3D" id="3.40.50.300">
    <property type="entry name" value="P-loop containing nucleotide triphosphate hydrolases"/>
    <property type="match status" value="1"/>
</dbReference>
<dbReference type="SMART" id="SM00382">
    <property type="entry name" value="AAA"/>
    <property type="match status" value="1"/>
</dbReference>
<evidence type="ECO:0000256" key="4">
    <source>
        <dbReference type="ARBA" id="ARBA00022840"/>
    </source>
</evidence>
<dbReference type="Pfam" id="PF00005">
    <property type="entry name" value="ABC_tran"/>
    <property type="match status" value="1"/>
</dbReference>
<dbReference type="GO" id="GO:0005524">
    <property type="term" value="F:ATP binding"/>
    <property type="evidence" value="ECO:0007669"/>
    <property type="project" value="UniProtKB-KW"/>
</dbReference>
<dbReference type="InterPro" id="IPR027417">
    <property type="entry name" value="P-loop_NTPase"/>
</dbReference>
<dbReference type="CDD" id="cd03224">
    <property type="entry name" value="ABC_TM1139_LivF_branched"/>
    <property type="match status" value="1"/>
</dbReference>
<accession>A0A1W1XBW1</accession>
<evidence type="ECO:0000259" key="6">
    <source>
        <dbReference type="PROSITE" id="PS50893"/>
    </source>
</evidence>
<dbReference type="STRING" id="1121390.SAMN02746041_01183"/>
<dbReference type="GO" id="GO:0016887">
    <property type="term" value="F:ATP hydrolysis activity"/>
    <property type="evidence" value="ECO:0007669"/>
    <property type="project" value="InterPro"/>
</dbReference>
<dbReference type="PROSITE" id="PS00211">
    <property type="entry name" value="ABC_TRANSPORTER_1"/>
    <property type="match status" value="1"/>
</dbReference>
<evidence type="ECO:0000313" key="7">
    <source>
        <dbReference type="EMBL" id="SMC21330.1"/>
    </source>
</evidence>
<dbReference type="EMBL" id="FWXF01000004">
    <property type="protein sequence ID" value="SMC21330.1"/>
    <property type="molecule type" value="Genomic_DNA"/>
</dbReference>